<name>A0A6J5NLW0_9CAUD</name>
<sequence length="60" mass="6808">MKTTHITHADMTLDKMTDTEIRQSLEAILWALELVDGSWSETQATVRLLVKQAHNAMIGR</sequence>
<organism evidence="1">
    <name type="scientific">uncultured Caudovirales phage</name>
    <dbReference type="NCBI Taxonomy" id="2100421"/>
    <lineage>
        <taxon>Viruses</taxon>
        <taxon>Duplodnaviria</taxon>
        <taxon>Heunggongvirae</taxon>
        <taxon>Uroviricota</taxon>
        <taxon>Caudoviricetes</taxon>
        <taxon>Peduoviridae</taxon>
        <taxon>Maltschvirus</taxon>
        <taxon>Maltschvirus maltsch</taxon>
    </lineage>
</organism>
<accession>A0A6J5NLW0</accession>
<gene>
    <name evidence="1" type="ORF">UFOVP658_52</name>
</gene>
<evidence type="ECO:0000313" key="1">
    <source>
        <dbReference type="EMBL" id="CAB4156274.1"/>
    </source>
</evidence>
<proteinExistence type="predicted"/>
<protein>
    <submittedName>
        <fullName evidence="1">Uncharacterized protein</fullName>
    </submittedName>
</protein>
<dbReference type="EMBL" id="LR796639">
    <property type="protein sequence ID" value="CAB4156274.1"/>
    <property type="molecule type" value="Genomic_DNA"/>
</dbReference>
<reference evidence="1" key="1">
    <citation type="submission" date="2020-04" db="EMBL/GenBank/DDBJ databases">
        <authorList>
            <person name="Chiriac C."/>
            <person name="Salcher M."/>
            <person name="Ghai R."/>
            <person name="Kavagutti S V."/>
        </authorList>
    </citation>
    <scope>NUCLEOTIDE SEQUENCE</scope>
</reference>